<dbReference type="GO" id="GO:0160147">
    <property type="term" value="F:tRNA pseudouridine(38-40) synthase activity"/>
    <property type="evidence" value="ECO:0007669"/>
    <property type="project" value="UniProtKB-EC"/>
</dbReference>
<evidence type="ECO:0000256" key="1">
    <source>
        <dbReference type="ARBA" id="ARBA00009375"/>
    </source>
</evidence>
<keyword evidence="2 4" id="KW-0819">tRNA processing</keyword>
<dbReference type="EC" id="5.4.99.12" evidence="4"/>
<protein>
    <recommendedName>
        <fullName evidence="4">tRNA pseudouridine synthase</fullName>
        <ecNumber evidence="4">5.4.99.12</ecNumber>
    </recommendedName>
</protein>
<evidence type="ECO:0000256" key="3">
    <source>
        <dbReference type="ARBA" id="ARBA00023235"/>
    </source>
</evidence>
<dbReference type="SUPFAM" id="SSF55120">
    <property type="entry name" value="Pseudouridine synthase"/>
    <property type="match status" value="1"/>
</dbReference>
<feature type="domain" description="Pseudouridine synthase I TruA alpha/beta" evidence="6">
    <location>
        <begin position="139"/>
        <end position="224"/>
    </location>
</feature>
<dbReference type="Gene3D" id="3.30.70.580">
    <property type="entry name" value="Pseudouridine synthase I, catalytic domain, N-terminal subdomain"/>
    <property type="match status" value="1"/>
</dbReference>
<organism evidence="7 8">
    <name type="scientific">Emiliania huxleyi (strain CCMP1516)</name>
    <dbReference type="NCBI Taxonomy" id="280463"/>
    <lineage>
        <taxon>Eukaryota</taxon>
        <taxon>Haptista</taxon>
        <taxon>Haptophyta</taxon>
        <taxon>Prymnesiophyceae</taxon>
        <taxon>Isochrysidales</taxon>
        <taxon>Noelaerhabdaceae</taxon>
        <taxon>Emiliania</taxon>
    </lineage>
</organism>
<reference evidence="7" key="2">
    <citation type="submission" date="2024-10" db="UniProtKB">
        <authorList>
            <consortium name="EnsemblProtists"/>
        </authorList>
    </citation>
    <scope>IDENTIFICATION</scope>
</reference>
<comment type="catalytic activity">
    <reaction evidence="4">
        <text>uridine(38/39/40) in tRNA = pseudouridine(38/39/40) in tRNA</text>
        <dbReference type="Rhea" id="RHEA:22376"/>
        <dbReference type="Rhea" id="RHEA-COMP:10085"/>
        <dbReference type="Rhea" id="RHEA-COMP:10087"/>
        <dbReference type="ChEBI" id="CHEBI:65314"/>
        <dbReference type="ChEBI" id="CHEBI:65315"/>
        <dbReference type="EC" id="5.4.99.12"/>
    </reaction>
</comment>
<evidence type="ECO:0000256" key="2">
    <source>
        <dbReference type="ARBA" id="ARBA00022694"/>
    </source>
</evidence>
<evidence type="ECO:0000256" key="4">
    <source>
        <dbReference type="RuleBase" id="RU003792"/>
    </source>
</evidence>
<dbReference type="GO" id="GO:0003723">
    <property type="term" value="F:RNA binding"/>
    <property type="evidence" value="ECO:0007669"/>
    <property type="project" value="InterPro"/>
</dbReference>
<keyword evidence="5" id="KW-0732">Signal</keyword>
<accession>A0A0D3IKV6</accession>
<dbReference type="InterPro" id="IPR020103">
    <property type="entry name" value="PsdUridine_synth_cat_dom_sf"/>
</dbReference>
<dbReference type="InterPro" id="IPR020097">
    <property type="entry name" value="PsdUridine_synth_TruA_a/b_dom"/>
</dbReference>
<dbReference type="RefSeq" id="XP_005764320.1">
    <property type="nucleotide sequence ID" value="XM_005764263.1"/>
</dbReference>
<evidence type="ECO:0000313" key="8">
    <source>
        <dbReference type="Proteomes" id="UP000013827"/>
    </source>
</evidence>
<dbReference type="KEGG" id="ehx:EMIHUDRAFT_104560"/>
<comment type="similarity">
    <text evidence="1 4">Belongs to the tRNA pseudouridine synthase TruA family.</text>
</comment>
<dbReference type="AlphaFoldDB" id="A0A0D3IKV6"/>
<dbReference type="InterPro" id="IPR001406">
    <property type="entry name" value="PsdUridine_synth_TruA"/>
</dbReference>
<evidence type="ECO:0000256" key="5">
    <source>
        <dbReference type="SAM" id="SignalP"/>
    </source>
</evidence>
<feature type="chain" id="PRO_5044291122" description="tRNA pseudouridine synthase" evidence="5">
    <location>
        <begin position="24"/>
        <end position="283"/>
    </location>
</feature>
<reference evidence="8" key="1">
    <citation type="journal article" date="2013" name="Nature">
        <title>Pan genome of the phytoplankton Emiliania underpins its global distribution.</title>
        <authorList>
            <person name="Read B.A."/>
            <person name="Kegel J."/>
            <person name="Klute M.J."/>
            <person name="Kuo A."/>
            <person name="Lefebvre S.C."/>
            <person name="Maumus F."/>
            <person name="Mayer C."/>
            <person name="Miller J."/>
            <person name="Monier A."/>
            <person name="Salamov A."/>
            <person name="Young J."/>
            <person name="Aguilar M."/>
            <person name="Claverie J.M."/>
            <person name="Frickenhaus S."/>
            <person name="Gonzalez K."/>
            <person name="Herman E.K."/>
            <person name="Lin Y.C."/>
            <person name="Napier J."/>
            <person name="Ogata H."/>
            <person name="Sarno A.F."/>
            <person name="Shmutz J."/>
            <person name="Schroeder D."/>
            <person name="de Vargas C."/>
            <person name="Verret F."/>
            <person name="von Dassow P."/>
            <person name="Valentin K."/>
            <person name="Van de Peer Y."/>
            <person name="Wheeler G."/>
            <person name="Dacks J.B."/>
            <person name="Delwiche C.F."/>
            <person name="Dyhrman S.T."/>
            <person name="Glockner G."/>
            <person name="John U."/>
            <person name="Richards T."/>
            <person name="Worden A.Z."/>
            <person name="Zhang X."/>
            <person name="Grigoriev I.V."/>
            <person name="Allen A.E."/>
            <person name="Bidle K."/>
            <person name="Borodovsky M."/>
            <person name="Bowler C."/>
            <person name="Brownlee C."/>
            <person name="Cock J.M."/>
            <person name="Elias M."/>
            <person name="Gladyshev V.N."/>
            <person name="Groth M."/>
            <person name="Guda C."/>
            <person name="Hadaegh A."/>
            <person name="Iglesias-Rodriguez M.D."/>
            <person name="Jenkins J."/>
            <person name="Jones B.M."/>
            <person name="Lawson T."/>
            <person name="Leese F."/>
            <person name="Lindquist E."/>
            <person name="Lobanov A."/>
            <person name="Lomsadze A."/>
            <person name="Malik S.B."/>
            <person name="Marsh M.E."/>
            <person name="Mackinder L."/>
            <person name="Mock T."/>
            <person name="Mueller-Roeber B."/>
            <person name="Pagarete A."/>
            <person name="Parker M."/>
            <person name="Probert I."/>
            <person name="Quesneville H."/>
            <person name="Raines C."/>
            <person name="Rensing S.A."/>
            <person name="Riano-Pachon D.M."/>
            <person name="Richier S."/>
            <person name="Rokitta S."/>
            <person name="Shiraiwa Y."/>
            <person name="Soanes D.M."/>
            <person name="van der Giezen M."/>
            <person name="Wahlund T.M."/>
            <person name="Williams B."/>
            <person name="Wilson W."/>
            <person name="Wolfe G."/>
            <person name="Wurch L.L."/>
        </authorList>
    </citation>
    <scope>NUCLEOTIDE SEQUENCE</scope>
</reference>
<dbReference type="Gene3D" id="3.30.70.660">
    <property type="entry name" value="Pseudouridine synthase I, catalytic domain, C-terminal subdomain"/>
    <property type="match status" value="1"/>
</dbReference>
<dbReference type="PANTHER" id="PTHR11142:SF0">
    <property type="entry name" value="TRNA PSEUDOURIDINE SYNTHASE-LIKE 1"/>
    <property type="match status" value="1"/>
</dbReference>
<keyword evidence="3 4" id="KW-0413">Isomerase</keyword>
<dbReference type="HOGENOM" id="CLU_014673_0_1_1"/>
<sequence>MVAAITSLFLCLAVQRFRLRAVAQYDGRRFHGVQKNVRTQDGAPLRTVLLTLEQALWPALGRQVKIGVAGRTDAGVSAEGQVIIFDADTLDGEAACVSVDGSAVRVPDLAGALNAHLPADLQLKRVDVVPSRFDVVRCGTHDFAAFQSSGGDQRSTTRTVYRCVVEPRCGELVGGSGEAEVAYDVVVEGDGFLYRMVRIIAGTLLMVGMGFAPAETVLTALAADAGSDGGRCGGGGGGGHCPKAEMRMRGIVGPVLPPEGLCLEHIEYDREHSSVSGARRREL</sequence>
<feature type="signal peptide" evidence="5">
    <location>
        <begin position="1"/>
        <end position="23"/>
    </location>
</feature>
<dbReference type="PANTHER" id="PTHR11142">
    <property type="entry name" value="PSEUDOURIDYLATE SYNTHASE"/>
    <property type="match status" value="1"/>
</dbReference>
<name>A0A0D3IKV6_EMIH1</name>
<dbReference type="Proteomes" id="UP000013827">
    <property type="component" value="Unassembled WGS sequence"/>
</dbReference>
<dbReference type="Pfam" id="PF01416">
    <property type="entry name" value="PseudoU_synth_1"/>
    <property type="match status" value="1"/>
</dbReference>
<dbReference type="InterPro" id="IPR020094">
    <property type="entry name" value="TruA/RsuA/RluB/E/F_N"/>
</dbReference>
<dbReference type="EnsemblProtists" id="EOD11891">
    <property type="protein sequence ID" value="EOD11891"/>
    <property type="gene ID" value="EMIHUDRAFT_104560"/>
</dbReference>
<evidence type="ECO:0000313" key="7">
    <source>
        <dbReference type="EnsemblProtists" id="EOD11891"/>
    </source>
</evidence>
<dbReference type="GeneID" id="17258054"/>
<evidence type="ECO:0000259" key="6">
    <source>
        <dbReference type="Pfam" id="PF01416"/>
    </source>
</evidence>
<dbReference type="InterPro" id="IPR020095">
    <property type="entry name" value="PsdUridine_synth_TruA_C"/>
</dbReference>
<keyword evidence="8" id="KW-1185">Reference proteome</keyword>
<dbReference type="PaxDb" id="2903-EOD11891"/>
<dbReference type="GO" id="GO:0031119">
    <property type="term" value="P:tRNA pseudouridine synthesis"/>
    <property type="evidence" value="ECO:0007669"/>
    <property type="project" value="TreeGrafter"/>
</dbReference>
<proteinExistence type="inferred from homology"/>
<dbReference type="STRING" id="2903.R1DM22"/>